<name>A0A9Q7A8S9_9BACT</name>
<reference evidence="3" key="1">
    <citation type="submission" date="2021-04" db="EMBL/GenBank/DDBJ databases">
        <title>A novel Synergistetes isolate from a pyrite-forming mixed culture.</title>
        <authorList>
            <person name="Bunk B."/>
            <person name="Sproer C."/>
            <person name="Spring S."/>
            <person name="Pester M."/>
        </authorList>
    </citation>
    <scope>NUCLEOTIDE SEQUENCE [LARGE SCALE GENOMIC DNA]</scope>
    <source>
        <strain evidence="3">J.5.4.2-T.3.5.2</strain>
    </source>
</reference>
<gene>
    <name evidence="2" type="primary">cas5e</name>
    <name evidence="2" type="ORF">KAR29_01240</name>
</gene>
<dbReference type="GO" id="GO:0051607">
    <property type="term" value="P:defense response to virus"/>
    <property type="evidence" value="ECO:0007669"/>
    <property type="project" value="UniProtKB-KW"/>
</dbReference>
<dbReference type="InterPro" id="IPR010147">
    <property type="entry name" value="CRISPR-assoc_prot_CasD"/>
</dbReference>
<dbReference type="GO" id="GO:0003723">
    <property type="term" value="F:RNA binding"/>
    <property type="evidence" value="ECO:0007669"/>
    <property type="project" value="InterPro"/>
</dbReference>
<keyword evidence="1" id="KW-0051">Antiviral defense</keyword>
<evidence type="ECO:0000256" key="1">
    <source>
        <dbReference type="ARBA" id="ARBA00023118"/>
    </source>
</evidence>
<dbReference type="NCBIfam" id="TIGR01868">
    <property type="entry name" value="casD_Cas5e"/>
    <property type="match status" value="1"/>
</dbReference>
<evidence type="ECO:0000313" key="2">
    <source>
        <dbReference type="EMBL" id="QTX32596.1"/>
    </source>
</evidence>
<dbReference type="Gene3D" id="3.30.70.2660">
    <property type="match status" value="1"/>
</dbReference>
<dbReference type="Pfam" id="PF09704">
    <property type="entry name" value="Cas_Cas5d"/>
    <property type="match status" value="1"/>
</dbReference>
<dbReference type="InterPro" id="IPR013422">
    <property type="entry name" value="CRISPR-assoc_prot_Cas5_N"/>
</dbReference>
<accession>A0A9Q7A8S9</accession>
<dbReference type="KEGG" id="aram:KAR29_01240"/>
<keyword evidence="3" id="KW-1185">Reference proteome</keyword>
<dbReference type="RefSeq" id="WP_274373843.1">
    <property type="nucleotide sequence ID" value="NZ_CP072943.1"/>
</dbReference>
<dbReference type="NCBIfam" id="TIGR02593">
    <property type="entry name" value="CRISPR_cas5"/>
    <property type="match status" value="1"/>
</dbReference>
<dbReference type="GO" id="GO:0043571">
    <property type="term" value="P:maintenance of CRISPR repeat elements"/>
    <property type="evidence" value="ECO:0007669"/>
    <property type="project" value="InterPro"/>
</dbReference>
<protein>
    <submittedName>
        <fullName evidence="2">Type I-E CRISPR-associated protein Cas5/CasD</fullName>
    </submittedName>
</protein>
<dbReference type="InterPro" id="IPR021124">
    <property type="entry name" value="CRISPR-assoc_prot_Cas5"/>
</dbReference>
<evidence type="ECO:0000313" key="3">
    <source>
        <dbReference type="Proteomes" id="UP000671879"/>
    </source>
</evidence>
<dbReference type="AlphaFoldDB" id="A0A9Q7A8S9"/>
<sequence>MARYLILKLQGLFQAWGGHTFETYRPTELFPTRSGVTGLLGACLGLRRHEKEALADLDRSYSYAVRRDQSPYPATRMVDFHTVQNVRTVKSDPKETEITRREYLEDASFTLALSQSEKAAYDLDRLGEALRRPELTPYLGRRSCPLGRPLFEADLLASSFDEALRAVVPGSGTVYSEEKPARDAVVMRIRDLPVAGSRHFETRRLFVYAAEEDAGHVHQ</sequence>
<dbReference type="CDD" id="cd09645">
    <property type="entry name" value="Cas5_I-E"/>
    <property type="match status" value="1"/>
</dbReference>
<dbReference type="EMBL" id="CP072943">
    <property type="protein sequence ID" value="QTX32596.1"/>
    <property type="molecule type" value="Genomic_DNA"/>
</dbReference>
<organism evidence="2 3">
    <name type="scientific">Aminithiophilus ramosus</name>
    <dbReference type="NCBI Taxonomy" id="3029084"/>
    <lineage>
        <taxon>Bacteria</taxon>
        <taxon>Thermotogati</taxon>
        <taxon>Synergistota</taxon>
        <taxon>Synergistia</taxon>
        <taxon>Synergistales</taxon>
        <taxon>Aminithiophilaceae</taxon>
        <taxon>Aminithiophilus</taxon>
    </lineage>
</organism>
<proteinExistence type="predicted"/>
<dbReference type="Proteomes" id="UP000671879">
    <property type="component" value="Chromosome"/>
</dbReference>